<dbReference type="InterPro" id="IPR017937">
    <property type="entry name" value="Thioredoxin_CS"/>
</dbReference>
<dbReference type="InterPro" id="IPR013766">
    <property type="entry name" value="Thioredoxin_domain"/>
</dbReference>
<evidence type="ECO:0000256" key="4">
    <source>
        <dbReference type="SAM" id="SignalP"/>
    </source>
</evidence>
<name>A0A7S4V430_9DINO</name>
<reference evidence="6" key="1">
    <citation type="submission" date="2021-01" db="EMBL/GenBank/DDBJ databases">
        <authorList>
            <person name="Corre E."/>
            <person name="Pelletier E."/>
            <person name="Niang G."/>
            <person name="Scheremetjew M."/>
            <person name="Finn R."/>
            <person name="Kale V."/>
            <person name="Holt S."/>
            <person name="Cochrane G."/>
            <person name="Meng A."/>
            <person name="Brown T."/>
            <person name="Cohen L."/>
        </authorList>
    </citation>
    <scope>NUCLEOTIDE SEQUENCE</scope>
    <source>
        <strain evidence="6">CCMP3105</strain>
    </source>
</reference>
<dbReference type="GO" id="GO:0003756">
    <property type="term" value="F:protein disulfide isomerase activity"/>
    <property type="evidence" value="ECO:0007669"/>
    <property type="project" value="TreeGrafter"/>
</dbReference>
<dbReference type="PROSITE" id="PS00194">
    <property type="entry name" value="THIOREDOXIN_1"/>
    <property type="match status" value="1"/>
</dbReference>
<feature type="coiled-coil region" evidence="3">
    <location>
        <begin position="166"/>
        <end position="193"/>
    </location>
</feature>
<comment type="similarity">
    <text evidence="1">Belongs to the protein disulfide isomerase family.</text>
</comment>
<protein>
    <recommendedName>
        <fullName evidence="5">Thioredoxin domain-containing protein</fullName>
    </recommendedName>
</protein>
<dbReference type="GO" id="GO:0005783">
    <property type="term" value="C:endoplasmic reticulum"/>
    <property type="evidence" value="ECO:0007669"/>
    <property type="project" value="TreeGrafter"/>
</dbReference>
<dbReference type="PRINTS" id="PR00421">
    <property type="entry name" value="THIOREDOXIN"/>
</dbReference>
<sequence>MASMRAALLVAFAAVAQAVELTEEDWDAKTAGKTVFVKFYAPWCGHCKSMKPAWDELMAEFEGHKTILVADVDCIGDGKSICDKIGVEGFPTIKHGDPSNLEDYEGERELEALKEFASNLKPMCSPSNLDLCDEEGKKKIGDLMALSDDDLDAKIQELDDVIAEADKTFEAEVEELQKRYEELSTKKEEAVKAVKASGHGLMKAVRAAKAKKAGSDEL</sequence>
<gene>
    <name evidence="6" type="ORF">AMON00008_LOCUS31615</name>
</gene>
<dbReference type="InterPro" id="IPR051063">
    <property type="entry name" value="PDI"/>
</dbReference>
<dbReference type="Pfam" id="PF00085">
    <property type="entry name" value="Thioredoxin"/>
    <property type="match status" value="1"/>
</dbReference>
<feature type="signal peptide" evidence="4">
    <location>
        <begin position="1"/>
        <end position="18"/>
    </location>
</feature>
<keyword evidence="2 4" id="KW-0732">Signal</keyword>
<dbReference type="AlphaFoldDB" id="A0A7S4V430"/>
<keyword evidence="3" id="KW-0175">Coiled coil</keyword>
<evidence type="ECO:0000256" key="3">
    <source>
        <dbReference type="SAM" id="Coils"/>
    </source>
</evidence>
<proteinExistence type="inferred from homology"/>
<dbReference type="Gene3D" id="3.40.30.10">
    <property type="entry name" value="Glutaredoxin"/>
    <property type="match status" value="1"/>
</dbReference>
<organism evidence="6">
    <name type="scientific">Alexandrium monilatum</name>
    <dbReference type="NCBI Taxonomy" id="311494"/>
    <lineage>
        <taxon>Eukaryota</taxon>
        <taxon>Sar</taxon>
        <taxon>Alveolata</taxon>
        <taxon>Dinophyceae</taxon>
        <taxon>Gonyaulacales</taxon>
        <taxon>Pyrocystaceae</taxon>
        <taxon>Alexandrium</taxon>
    </lineage>
</organism>
<dbReference type="CDD" id="cd02961">
    <property type="entry name" value="PDI_a_family"/>
    <property type="match status" value="1"/>
</dbReference>
<evidence type="ECO:0000313" key="6">
    <source>
        <dbReference type="EMBL" id="CAE4606478.1"/>
    </source>
</evidence>
<dbReference type="EMBL" id="HBNR01045475">
    <property type="protein sequence ID" value="CAE4606478.1"/>
    <property type="molecule type" value="Transcribed_RNA"/>
</dbReference>
<dbReference type="GO" id="GO:0006457">
    <property type="term" value="P:protein folding"/>
    <property type="evidence" value="ECO:0007669"/>
    <property type="project" value="TreeGrafter"/>
</dbReference>
<feature type="chain" id="PRO_5031287651" description="Thioredoxin domain-containing protein" evidence="4">
    <location>
        <begin position="19"/>
        <end position="218"/>
    </location>
</feature>
<dbReference type="PANTHER" id="PTHR45672">
    <property type="entry name" value="PROTEIN DISULFIDE-ISOMERASE C17H9.14C-RELATED"/>
    <property type="match status" value="1"/>
</dbReference>
<evidence type="ECO:0000256" key="1">
    <source>
        <dbReference type="ARBA" id="ARBA00006347"/>
    </source>
</evidence>
<dbReference type="InterPro" id="IPR036249">
    <property type="entry name" value="Thioredoxin-like_sf"/>
</dbReference>
<dbReference type="PANTHER" id="PTHR45672:SF3">
    <property type="entry name" value="THIOREDOXIN DOMAIN-CONTAINING PROTEIN 5"/>
    <property type="match status" value="1"/>
</dbReference>
<evidence type="ECO:0000256" key="2">
    <source>
        <dbReference type="ARBA" id="ARBA00022729"/>
    </source>
</evidence>
<dbReference type="SUPFAM" id="SSF52833">
    <property type="entry name" value="Thioredoxin-like"/>
    <property type="match status" value="1"/>
</dbReference>
<accession>A0A7S4V430</accession>
<evidence type="ECO:0000259" key="5">
    <source>
        <dbReference type="PROSITE" id="PS51352"/>
    </source>
</evidence>
<dbReference type="PROSITE" id="PS51352">
    <property type="entry name" value="THIOREDOXIN_2"/>
    <property type="match status" value="1"/>
</dbReference>
<feature type="domain" description="Thioredoxin" evidence="5">
    <location>
        <begin position="8"/>
        <end position="122"/>
    </location>
</feature>